<feature type="non-terminal residue" evidence="1">
    <location>
        <position position="1"/>
    </location>
</feature>
<evidence type="ECO:0000313" key="1">
    <source>
        <dbReference type="EMBL" id="CAH3156373.1"/>
    </source>
</evidence>
<reference evidence="1 2" key="1">
    <citation type="submission" date="2022-05" db="EMBL/GenBank/DDBJ databases">
        <authorList>
            <consortium name="Genoscope - CEA"/>
            <person name="William W."/>
        </authorList>
    </citation>
    <scope>NUCLEOTIDE SEQUENCE [LARGE SCALE GENOMIC DNA]</scope>
</reference>
<organism evidence="1 2">
    <name type="scientific">Porites lobata</name>
    <dbReference type="NCBI Taxonomy" id="104759"/>
    <lineage>
        <taxon>Eukaryota</taxon>
        <taxon>Metazoa</taxon>
        <taxon>Cnidaria</taxon>
        <taxon>Anthozoa</taxon>
        <taxon>Hexacorallia</taxon>
        <taxon>Scleractinia</taxon>
        <taxon>Fungiina</taxon>
        <taxon>Poritidae</taxon>
        <taxon>Porites</taxon>
    </lineage>
</organism>
<sequence length="91" mass="10333">KYDVKNYVELVGSCPPRPSASVDNIPSIYIILHTIKNVDDCKNQGELILIPKRKEFLTVKSAGKDLSVCIQSLDRTLNQKKFLLYEYGMKS</sequence>
<keyword evidence="2" id="KW-1185">Reference proteome</keyword>
<evidence type="ECO:0000313" key="2">
    <source>
        <dbReference type="Proteomes" id="UP001159405"/>
    </source>
</evidence>
<accession>A0ABN8Q787</accession>
<dbReference type="Proteomes" id="UP001159405">
    <property type="component" value="Unassembled WGS sequence"/>
</dbReference>
<proteinExistence type="predicted"/>
<name>A0ABN8Q787_9CNID</name>
<dbReference type="EMBL" id="CALNXK010000104">
    <property type="protein sequence ID" value="CAH3156373.1"/>
    <property type="molecule type" value="Genomic_DNA"/>
</dbReference>
<comment type="caution">
    <text evidence="1">The sequence shown here is derived from an EMBL/GenBank/DDBJ whole genome shotgun (WGS) entry which is preliminary data.</text>
</comment>
<protein>
    <submittedName>
        <fullName evidence="1">Uncharacterized protein</fullName>
    </submittedName>
</protein>
<gene>
    <name evidence="1" type="ORF">PLOB_00001787</name>
</gene>